<dbReference type="OrthoDB" id="9970076at2759"/>
<dbReference type="SUPFAM" id="SSF52047">
    <property type="entry name" value="RNI-like"/>
    <property type="match status" value="1"/>
</dbReference>
<dbReference type="OMA" id="VIAEMNI"/>
<gene>
    <name evidence="2" type="ORF">AaeL_AAEL001095</name>
</gene>
<sequence length="378" mass="43567">MFNINDLPFEILCDVFDYLTLDGIKTAALVCQRWHQIIFSELYIKRFKLVINLNELLPQLKKMLQTLEQSDREYNSIILKVNLGSPLTEARLKILKFVIRMIAQYSESLYFNMADLRLESCVSERLLRSRKLQLIDTRAKYIPLGMGLKESMLAAICEFAPDLVDLVIAEMNISNPKALEKLSSLTQLKLLLISDYYPYGKPLVPPIILPNLENLSLINVTDDANYFFKADNLKRFFIHTNGTDAAKTMQSAADNVSSDVNRLCVHFSARSILADQIFEHLQRFPHVTAFELGGVAVPADALKSQNPSNRLHKLIFVQCHMETLFLVGLQEKFRFLRQLVFDSCFLFQPNEGFRRIEYHDLEPLRRAMPSCQVMLDYD</sequence>
<dbReference type="HOGENOM" id="CLU_706481_0_0_1"/>
<evidence type="ECO:0000313" key="3">
    <source>
        <dbReference type="Proteomes" id="UP000682892"/>
    </source>
</evidence>
<reference evidence="2" key="2">
    <citation type="journal article" date="2007" name="Science">
        <title>Genome sequence of Aedes aegypti, a major arbovirus vector.</title>
        <authorList>
            <person name="Nene V."/>
            <person name="Wortman J.R."/>
            <person name="Lawson D."/>
            <person name="Haas B."/>
            <person name="Kodira C."/>
            <person name="Tu Z.J."/>
            <person name="Loftus B."/>
            <person name="Xi Z."/>
            <person name="Megy K."/>
            <person name="Grabherr M."/>
            <person name="Ren Q."/>
            <person name="Zdobnov E.M."/>
            <person name="Lobo N.F."/>
            <person name="Campbell K.S."/>
            <person name="Brown S.E."/>
            <person name="Bonaldo M.F."/>
            <person name="Zhu J."/>
            <person name="Sinkins S.P."/>
            <person name="Hogenkamp D.G."/>
            <person name="Amedeo P."/>
            <person name="Arensburger P."/>
            <person name="Atkinson P.W."/>
            <person name="Bidwell S."/>
            <person name="Biedler J."/>
            <person name="Birney E."/>
            <person name="Bruggner R.V."/>
            <person name="Costas J."/>
            <person name="Coy M.R."/>
            <person name="Crabtree J."/>
            <person name="Crawford M."/>
            <person name="Debruyn B."/>
            <person name="Decaprio D."/>
            <person name="Eiglmeier K."/>
            <person name="Eisenstadt E."/>
            <person name="El-Dorry H."/>
            <person name="Gelbart W.M."/>
            <person name="Gomes S.L."/>
            <person name="Hammond M."/>
            <person name="Hannick L.I."/>
            <person name="Hogan J.R."/>
            <person name="Holmes M.H."/>
            <person name="Jaffe D."/>
            <person name="Johnston J.S."/>
            <person name="Kennedy R.C."/>
            <person name="Koo H."/>
            <person name="Kravitz S."/>
            <person name="Kriventseva E.V."/>
            <person name="Kulp D."/>
            <person name="Labutti K."/>
            <person name="Lee E."/>
            <person name="Li S."/>
            <person name="Lovin D.D."/>
            <person name="Mao C."/>
            <person name="Mauceli E."/>
            <person name="Menck C.F."/>
            <person name="Miller J.R."/>
            <person name="Montgomery P."/>
            <person name="Mori A."/>
            <person name="Nascimento A.L."/>
            <person name="Naveira H.F."/>
            <person name="Nusbaum C."/>
            <person name="O'leary S."/>
            <person name="Orvis J."/>
            <person name="Pertea M."/>
            <person name="Quesneville H."/>
            <person name="Reidenbach K.R."/>
            <person name="Rogers Y.H."/>
            <person name="Roth C.W."/>
            <person name="Schneider J.R."/>
            <person name="Schatz M."/>
            <person name="Shumway M."/>
            <person name="Stanke M."/>
            <person name="Stinson E.O."/>
            <person name="Tubio J.M."/>
            <person name="Vanzee J.P."/>
            <person name="Verjovski-Almeida S."/>
            <person name="Werner D."/>
            <person name="White O."/>
            <person name="Wyder S."/>
            <person name="Zeng Q."/>
            <person name="Zhao Q."/>
            <person name="Zhao Y."/>
            <person name="Hill C.A."/>
            <person name="Raikhel A.S."/>
            <person name="Soares M.B."/>
            <person name="Knudson D.L."/>
            <person name="Lee N.H."/>
            <person name="Galagan J."/>
            <person name="Salzberg S.L."/>
            <person name="Paulsen I.T."/>
            <person name="Dimopoulos G."/>
            <person name="Collins F.H."/>
            <person name="Birren B."/>
            <person name="Fraser-Liggett C.M."/>
            <person name="Severson D.W."/>
        </authorList>
    </citation>
    <scope>NUCLEOTIDE SEQUENCE [LARGE SCALE GENOMIC DNA]</scope>
    <source>
        <strain evidence="2">Liverpool</strain>
    </source>
</reference>
<dbReference type="KEGG" id="aag:5568351"/>
<dbReference type="AlphaFoldDB" id="A0A1S4EXS3"/>
<reference evidence="2" key="3">
    <citation type="submission" date="2012-09" db="EMBL/GenBank/DDBJ databases">
        <authorList>
            <consortium name="VectorBase"/>
        </authorList>
    </citation>
    <scope>NUCLEOTIDE SEQUENCE</scope>
    <source>
        <strain evidence="2">Liverpool</strain>
    </source>
</reference>
<dbReference type="InterPro" id="IPR036047">
    <property type="entry name" value="F-box-like_dom_sf"/>
</dbReference>
<evidence type="ECO:0000259" key="1">
    <source>
        <dbReference type="PROSITE" id="PS50181"/>
    </source>
</evidence>
<dbReference type="Pfam" id="PF12937">
    <property type="entry name" value="F-box-like"/>
    <property type="match status" value="1"/>
</dbReference>
<dbReference type="SUPFAM" id="SSF81383">
    <property type="entry name" value="F-box domain"/>
    <property type="match status" value="1"/>
</dbReference>
<protein>
    <submittedName>
        <fullName evidence="2">AAEL001095-PA</fullName>
    </submittedName>
</protein>
<organism evidence="2 3">
    <name type="scientific">Aedes aegypti</name>
    <name type="common">Yellowfever mosquito</name>
    <name type="synonym">Culex aegypti</name>
    <dbReference type="NCBI Taxonomy" id="7159"/>
    <lineage>
        <taxon>Eukaryota</taxon>
        <taxon>Metazoa</taxon>
        <taxon>Ecdysozoa</taxon>
        <taxon>Arthropoda</taxon>
        <taxon>Hexapoda</taxon>
        <taxon>Insecta</taxon>
        <taxon>Pterygota</taxon>
        <taxon>Neoptera</taxon>
        <taxon>Endopterygota</taxon>
        <taxon>Diptera</taxon>
        <taxon>Nematocera</taxon>
        <taxon>Culicoidea</taxon>
        <taxon>Culicidae</taxon>
        <taxon>Culicinae</taxon>
        <taxon>Aedini</taxon>
        <taxon>Aedes</taxon>
        <taxon>Stegomyia</taxon>
    </lineage>
</organism>
<dbReference type="PROSITE" id="PS50181">
    <property type="entry name" value="FBOX"/>
    <property type="match status" value="1"/>
</dbReference>
<accession>A0A1S4EXS3</accession>
<dbReference type="Proteomes" id="UP000682892">
    <property type="component" value="Unassembled WGS sequence"/>
</dbReference>
<dbReference type="InterPro" id="IPR001810">
    <property type="entry name" value="F-box_dom"/>
</dbReference>
<name>A0A1S4EXS3_AEDAE</name>
<feature type="domain" description="F-box" evidence="1">
    <location>
        <begin position="1"/>
        <end position="47"/>
    </location>
</feature>
<proteinExistence type="predicted"/>
<dbReference type="SMART" id="SM00256">
    <property type="entry name" value="FBOX"/>
    <property type="match status" value="1"/>
</dbReference>
<dbReference type="Gene3D" id="1.20.1280.50">
    <property type="match status" value="1"/>
</dbReference>
<evidence type="ECO:0000313" key="2">
    <source>
        <dbReference type="EMBL" id="EAT47836.1"/>
    </source>
</evidence>
<reference evidence="2" key="1">
    <citation type="submission" date="2005-10" db="EMBL/GenBank/DDBJ databases">
        <authorList>
            <person name="Loftus B.J."/>
            <person name="Nene V.M."/>
            <person name="Hannick L.I."/>
            <person name="Bidwell S."/>
            <person name="Haas B."/>
            <person name="Amedeo P."/>
            <person name="Orvis J."/>
            <person name="Wortman J.R."/>
            <person name="White O.R."/>
            <person name="Salzberg S."/>
            <person name="Shumway M."/>
            <person name="Koo H."/>
            <person name="Zhao Y."/>
            <person name="Holmes M."/>
            <person name="Miller J."/>
            <person name="Schatz M."/>
            <person name="Pop M."/>
            <person name="Pai G."/>
            <person name="Utterback T."/>
            <person name="Rogers Y.-H."/>
            <person name="Kravitz S."/>
            <person name="Fraser C.M."/>
        </authorList>
    </citation>
    <scope>NUCLEOTIDE SEQUENCE</scope>
    <source>
        <strain evidence="2">Liverpool</strain>
    </source>
</reference>
<dbReference type="EMBL" id="CH477207">
    <property type="protein sequence ID" value="EAT47836.1"/>
    <property type="molecule type" value="Genomic_DNA"/>
</dbReference>